<name>A0A2Z3JIE3_9DEIO</name>
<proteinExistence type="predicted"/>
<reference evidence="2 3" key="1">
    <citation type="submission" date="2018-05" db="EMBL/GenBank/DDBJ databases">
        <title>Complete Genome Sequence of Deinococcus sp. strain 17bor-2.</title>
        <authorList>
            <person name="Srinivasan S."/>
        </authorList>
    </citation>
    <scope>NUCLEOTIDE SEQUENCE [LARGE SCALE GENOMIC DNA]</scope>
    <source>
        <strain evidence="2 3">17bor-2</strain>
    </source>
</reference>
<dbReference type="AlphaFoldDB" id="A0A2Z3JIE3"/>
<dbReference type="EMBL" id="CP029494">
    <property type="protein sequence ID" value="AWN22739.1"/>
    <property type="molecule type" value="Genomic_DNA"/>
</dbReference>
<evidence type="ECO:0000313" key="3">
    <source>
        <dbReference type="Proteomes" id="UP000245368"/>
    </source>
</evidence>
<evidence type="ECO:0000313" key="2">
    <source>
        <dbReference type="EMBL" id="AWN22739.1"/>
    </source>
</evidence>
<dbReference type="Pfam" id="PF03259">
    <property type="entry name" value="Robl_LC7"/>
    <property type="match status" value="1"/>
</dbReference>
<accession>A0A2Z3JIE3</accession>
<evidence type="ECO:0000259" key="1">
    <source>
        <dbReference type="Pfam" id="PF03259"/>
    </source>
</evidence>
<gene>
    <name evidence="2" type="ORF">DKM44_05430</name>
</gene>
<dbReference type="OrthoDB" id="69092at2"/>
<sequence>MPAEASSPALTRLLDTRGVRFAALIGPDNQVIGSAGSAPPDPALVQAAKAVAESLSVTVGGQGLQDLMMDLSGGPVLLTPQQSNVLVVGFDEVGNLGRVRFAVKREISKL</sequence>
<protein>
    <recommendedName>
        <fullName evidence="1">Roadblock/LAMTOR2 domain-containing protein</fullName>
    </recommendedName>
</protein>
<dbReference type="SUPFAM" id="SSF103196">
    <property type="entry name" value="Roadblock/LC7 domain"/>
    <property type="match status" value="1"/>
</dbReference>
<feature type="domain" description="Roadblock/LAMTOR2" evidence="1">
    <location>
        <begin position="10"/>
        <end position="88"/>
    </location>
</feature>
<dbReference type="Proteomes" id="UP000245368">
    <property type="component" value="Chromosome"/>
</dbReference>
<keyword evidence="3" id="KW-1185">Reference proteome</keyword>
<organism evidence="2 3">
    <name type="scientific">Deinococcus irradiatisoli</name>
    <dbReference type="NCBI Taxonomy" id="2202254"/>
    <lineage>
        <taxon>Bacteria</taxon>
        <taxon>Thermotogati</taxon>
        <taxon>Deinococcota</taxon>
        <taxon>Deinococci</taxon>
        <taxon>Deinococcales</taxon>
        <taxon>Deinococcaceae</taxon>
        <taxon>Deinococcus</taxon>
    </lineage>
</organism>
<dbReference type="Gene3D" id="3.30.450.30">
    <property type="entry name" value="Dynein light chain 2a, cytoplasmic"/>
    <property type="match status" value="1"/>
</dbReference>
<dbReference type="KEGG" id="dez:DKM44_05430"/>
<dbReference type="RefSeq" id="WP_109826022.1">
    <property type="nucleotide sequence ID" value="NZ_CP029494.1"/>
</dbReference>
<dbReference type="InterPro" id="IPR004942">
    <property type="entry name" value="Roadblock/LAMTOR2_dom"/>
</dbReference>